<sequence length="76" mass="8768">MKRNAVPTPDFFIFFPKREEEEMRSIIPAIEATGSTVVPKRFLLNEHVLLDRERHVVTKGIEGIRNHFNIALPGIK</sequence>
<proteinExistence type="predicted"/>
<protein>
    <submittedName>
        <fullName evidence="1">Uncharacterized protein</fullName>
    </submittedName>
</protein>
<reference evidence="1 2" key="1">
    <citation type="journal article" date="2016" name="Nat. Commun.">
        <title>Thousands of microbial genomes shed light on interconnected biogeochemical processes in an aquifer system.</title>
        <authorList>
            <person name="Anantharaman K."/>
            <person name="Brown C.T."/>
            <person name="Hug L.A."/>
            <person name="Sharon I."/>
            <person name="Castelle C.J."/>
            <person name="Probst A.J."/>
            <person name="Thomas B.C."/>
            <person name="Singh A."/>
            <person name="Wilkins M.J."/>
            <person name="Karaoz U."/>
            <person name="Brodie E.L."/>
            <person name="Williams K.H."/>
            <person name="Hubbard S.S."/>
            <person name="Banfield J.F."/>
        </authorList>
    </citation>
    <scope>NUCLEOTIDE SEQUENCE [LARGE SCALE GENOMIC DNA]</scope>
</reference>
<dbReference type="AlphaFoldDB" id="A0A1F8DWM3"/>
<gene>
    <name evidence="1" type="ORF">A2755_01315</name>
</gene>
<evidence type="ECO:0000313" key="2">
    <source>
        <dbReference type="Proteomes" id="UP000177029"/>
    </source>
</evidence>
<dbReference type="STRING" id="1802555.A2755_01315"/>
<evidence type="ECO:0000313" key="1">
    <source>
        <dbReference type="EMBL" id="OGM92388.1"/>
    </source>
</evidence>
<comment type="caution">
    <text evidence="1">The sequence shown here is derived from an EMBL/GenBank/DDBJ whole genome shotgun (WGS) entry which is preliminary data.</text>
</comment>
<organism evidence="1 2">
    <name type="scientific">Candidatus Wolfebacteria bacterium RIFCSPHIGHO2_01_FULL_48_22</name>
    <dbReference type="NCBI Taxonomy" id="1802555"/>
    <lineage>
        <taxon>Bacteria</taxon>
        <taxon>Candidatus Wolfeibacteriota</taxon>
    </lineage>
</organism>
<dbReference type="Proteomes" id="UP000177029">
    <property type="component" value="Unassembled WGS sequence"/>
</dbReference>
<name>A0A1F8DWM3_9BACT</name>
<accession>A0A1F8DWM3</accession>
<dbReference type="EMBL" id="MGIP01000002">
    <property type="protein sequence ID" value="OGM92388.1"/>
    <property type="molecule type" value="Genomic_DNA"/>
</dbReference>